<organism evidence="3">
    <name type="scientific">Schistosoma curassoni</name>
    <dbReference type="NCBI Taxonomy" id="6186"/>
    <lineage>
        <taxon>Eukaryota</taxon>
        <taxon>Metazoa</taxon>
        <taxon>Spiralia</taxon>
        <taxon>Lophotrochozoa</taxon>
        <taxon>Platyhelminthes</taxon>
        <taxon>Trematoda</taxon>
        <taxon>Digenea</taxon>
        <taxon>Strigeidida</taxon>
        <taxon>Schistosomatoidea</taxon>
        <taxon>Schistosomatidae</taxon>
        <taxon>Schistosoma</taxon>
    </lineage>
</organism>
<evidence type="ECO:0000313" key="2">
    <source>
        <dbReference type="Proteomes" id="UP000279833"/>
    </source>
</evidence>
<proteinExistence type="predicted"/>
<dbReference type="WBParaSite" id="SCUD_0001658501-mRNA-1">
    <property type="protein sequence ID" value="SCUD_0001658501-mRNA-1"/>
    <property type="gene ID" value="SCUD_0001658501"/>
</dbReference>
<sequence>MHLLILYNNFEQQHVFPSSIVFERRAKIRMVEQLKPLCCHQNELLRAT</sequence>
<protein>
    <submittedName>
        <fullName evidence="1 3">Uncharacterized protein</fullName>
    </submittedName>
</protein>
<dbReference type="Proteomes" id="UP000279833">
    <property type="component" value="Unassembled WGS sequence"/>
</dbReference>
<dbReference type="EMBL" id="UZAK01038824">
    <property type="protein sequence ID" value="VDP61827.1"/>
    <property type="molecule type" value="Genomic_DNA"/>
</dbReference>
<evidence type="ECO:0000313" key="1">
    <source>
        <dbReference type="EMBL" id="VDP61827.1"/>
    </source>
</evidence>
<evidence type="ECO:0000313" key="3">
    <source>
        <dbReference type="WBParaSite" id="SCUD_0001658501-mRNA-1"/>
    </source>
</evidence>
<keyword evidence="2" id="KW-1185">Reference proteome</keyword>
<name>A0A183KNF4_9TREM</name>
<gene>
    <name evidence="1" type="ORF">SCUD_LOCUS16582</name>
</gene>
<dbReference type="AlphaFoldDB" id="A0A183KNF4"/>
<accession>A0A183KNF4</accession>
<reference evidence="3" key="1">
    <citation type="submission" date="2016-06" db="UniProtKB">
        <authorList>
            <consortium name="WormBaseParasite"/>
        </authorList>
    </citation>
    <scope>IDENTIFICATION</scope>
</reference>
<reference evidence="1 2" key="2">
    <citation type="submission" date="2018-11" db="EMBL/GenBank/DDBJ databases">
        <authorList>
            <consortium name="Pathogen Informatics"/>
        </authorList>
    </citation>
    <scope>NUCLEOTIDE SEQUENCE [LARGE SCALE GENOMIC DNA]</scope>
    <source>
        <strain evidence="1">Dakar</strain>
        <strain evidence="2">Dakar, Senegal</strain>
    </source>
</reference>